<evidence type="ECO:0000256" key="4">
    <source>
        <dbReference type="ARBA" id="ARBA00022695"/>
    </source>
</evidence>
<sequence>METARNIMAALAAAGHEAYIVGGAVRDLLRGVPPVDIDIATSAVPEHIAGIAEKQGWKAVMVGAAFGVVAVVAAGRSYEIATFRSERYGADSHRPESVELGVGLTQDLARRDFTINAMALAADGSVIDLFGGREDLAAGIIRAVGAPRERFAEDGLRMFRAARFAARFNFTLEAATFQAITDNLERVSGLSVERVRNELEKILLADFAAQGLDILLKTGLLAVCCQVRNQQQVQAVPILPELCHLDGLPQNPRYHLYDAWRHTLDVVGLAPCDPVLRWAALLHDIAKGLPGVRTVNGEGQPSDPGHDKVGAEAAATILRRLRVERRTAERVVWLIRHHLIFPAVAEKAVLKWLKRLVGGFKSQGQFETALWQLFALHQADRLGGRTQPDCNGLYAVKEITRTILSEIPFFPEQLALSARDITEKLGSGPEVGRFQQNLLLRIQAGQLLNEPAALTAALNARRQRLAKKQEECL</sequence>
<evidence type="ECO:0000256" key="7">
    <source>
        <dbReference type="ARBA" id="ARBA00022842"/>
    </source>
</evidence>
<dbReference type="Pfam" id="PF01743">
    <property type="entry name" value="PolyA_pol"/>
    <property type="match status" value="1"/>
</dbReference>
<evidence type="ECO:0000313" key="12">
    <source>
        <dbReference type="EMBL" id="SCM82691.1"/>
    </source>
</evidence>
<dbReference type="GO" id="GO:0016779">
    <property type="term" value="F:nucleotidyltransferase activity"/>
    <property type="evidence" value="ECO:0007669"/>
    <property type="project" value="UniProtKB-KW"/>
</dbReference>
<dbReference type="GO" id="GO:0000166">
    <property type="term" value="F:nucleotide binding"/>
    <property type="evidence" value="ECO:0007669"/>
    <property type="project" value="UniProtKB-KW"/>
</dbReference>
<evidence type="ECO:0000259" key="11">
    <source>
        <dbReference type="Pfam" id="PF12627"/>
    </source>
</evidence>
<dbReference type="GO" id="GO:0016787">
    <property type="term" value="F:hydrolase activity"/>
    <property type="evidence" value="ECO:0007669"/>
    <property type="project" value="UniProtKB-KW"/>
</dbReference>
<evidence type="ECO:0000256" key="5">
    <source>
        <dbReference type="ARBA" id="ARBA00022723"/>
    </source>
</evidence>
<dbReference type="GO" id="GO:0008033">
    <property type="term" value="P:tRNA processing"/>
    <property type="evidence" value="ECO:0007669"/>
    <property type="project" value="UniProtKB-KW"/>
</dbReference>
<keyword evidence="8" id="KW-0694">RNA-binding</keyword>
<dbReference type="RefSeq" id="WP_288185301.1">
    <property type="nucleotide sequence ID" value="NZ_LT608335.1"/>
</dbReference>
<feature type="domain" description="HD" evidence="10">
    <location>
        <begin position="275"/>
        <end position="341"/>
    </location>
</feature>
<dbReference type="CDD" id="cd00077">
    <property type="entry name" value="HDc"/>
    <property type="match status" value="1"/>
</dbReference>
<keyword evidence="12" id="KW-0378">Hydrolase</keyword>
<dbReference type="InterPro" id="IPR043519">
    <property type="entry name" value="NT_sf"/>
</dbReference>
<dbReference type="AlphaFoldDB" id="A0A212LYT8"/>
<dbReference type="EMBL" id="FMJE01000005">
    <property type="protein sequence ID" value="SCM82691.1"/>
    <property type="molecule type" value="Genomic_DNA"/>
</dbReference>
<dbReference type="SUPFAM" id="SSF81301">
    <property type="entry name" value="Nucleotidyltransferase"/>
    <property type="match status" value="1"/>
</dbReference>
<evidence type="ECO:0000259" key="10">
    <source>
        <dbReference type="Pfam" id="PF01966"/>
    </source>
</evidence>
<dbReference type="InterPro" id="IPR003607">
    <property type="entry name" value="HD/PDEase_dom"/>
</dbReference>
<dbReference type="Gene3D" id="3.30.460.10">
    <property type="entry name" value="Beta Polymerase, domain 2"/>
    <property type="match status" value="1"/>
</dbReference>
<organism evidence="12">
    <name type="scientific">uncultured Sporomusa sp</name>
    <dbReference type="NCBI Taxonomy" id="307249"/>
    <lineage>
        <taxon>Bacteria</taxon>
        <taxon>Bacillati</taxon>
        <taxon>Bacillota</taxon>
        <taxon>Negativicutes</taxon>
        <taxon>Selenomonadales</taxon>
        <taxon>Sporomusaceae</taxon>
        <taxon>Sporomusa</taxon>
        <taxon>environmental samples</taxon>
    </lineage>
</organism>
<dbReference type="GO" id="GO:0000049">
    <property type="term" value="F:tRNA binding"/>
    <property type="evidence" value="ECO:0007669"/>
    <property type="project" value="TreeGrafter"/>
</dbReference>
<dbReference type="Pfam" id="PF12627">
    <property type="entry name" value="PolyA_pol_RNAbd"/>
    <property type="match status" value="1"/>
</dbReference>
<dbReference type="InterPro" id="IPR050264">
    <property type="entry name" value="Bact_CCA-adding_enz_type3_sf"/>
</dbReference>
<dbReference type="Gene3D" id="1.10.3090.10">
    <property type="entry name" value="cca-adding enzyme, domain 2"/>
    <property type="match status" value="1"/>
</dbReference>
<keyword evidence="7" id="KW-0460">Magnesium</keyword>
<dbReference type="CDD" id="cd05398">
    <property type="entry name" value="NT_ClassII-CCAase"/>
    <property type="match status" value="1"/>
</dbReference>
<accession>A0A212LYT8</accession>
<dbReference type="InterPro" id="IPR032828">
    <property type="entry name" value="PolyA_RNA-bd"/>
</dbReference>
<dbReference type="SUPFAM" id="SSF81891">
    <property type="entry name" value="Poly A polymerase C-terminal region-like"/>
    <property type="match status" value="1"/>
</dbReference>
<dbReference type="PANTHER" id="PTHR46173:SF1">
    <property type="entry name" value="CCA TRNA NUCLEOTIDYLTRANSFERASE 1, MITOCHONDRIAL"/>
    <property type="match status" value="1"/>
</dbReference>
<feature type="domain" description="Poly A polymerase head" evidence="9">
    <location>
        <begin position="18"/>
        <end position="142"/>
    </location>
</feature>
<evidence type="ECO:0000259" key="9">
    <source>
        <dbReference type="Pfam" id="PF01743"/>
    </source>
</evidence>
<keyword evidence="2 8" id="KW-0808">Transferase</keyword>
<gene>
    <name evidence="12" type="ORF">KL86SPO_50462</name>
</gene>
<evidence type="ECO:0000256" key="2">
    <source>
        <dbReference type="ARBA" id="ARBA00022679"/>
    </source>
</evidence>
<comment type="similarity">
    <text evidence="8">Belongs to the tRNA nucleotidyltransferase/poly(A) polymerase family.</text>
</comment>
<comment type="cofactor">
    <cofactor evidence="1">
        <name>Mg(2+)</name>
        <dbReference type="ChEBI" id="CHEBI:18420"/>
    </cofactor>
</comment>
<keyword evidence="3" id="KW-0819">tRNA processing</keyword>
<dbReference type="InterPro" id="IPR002646">
    <property type="entry name" value="PolA_pol_head_dom"/>
</dbReference>
<reference evidence="12" key="1">
    <citation type="submission" date="2016-08" db="EMBL/GenBank/DDBJ databases">
        <authorList>
            <person name="Seilhamer J.J."/>
        </authorList>
    </citation>
    <scope>NUCLEOTIDE SEQUENCE</scope>
    <source>
        <strain evidence="12">86</strain>
    </source>
</reference>
<evidence type="ECO:0000256" key="6">
    <source>
        <dbReference type="ARBA" id="ARBA00022741"/>
    </source>
</evidence>
<dbReference type="PANTHER" id="PTHR46173">
    <property type="entry name" value="CCA TRNA NUCLEOTIDYLTRANSFERASE 1, MITOCHONDRIAL"/>
    <property type="match status" value="1"/>
</dbReference>
<name>A0A212LYT8_9FIRM</name>
<keyword evidence="5" id="KW-0479">Metal-binding</keyword>
<keyword evidence="6" id="KW-0547">Nucleotide-binding</keyword>
<keyword evidence="4 12" id="KW-0548">Nucleotidyltransferase</keyword>
<evidence type="ECO:0000256" key="1">
    <source>
        <dbReference type="ARBA" id="ARBA00001946"/>
    </source>
</evidence>
<dbReference type="GO" id="GO:0046872">
    <property type="term" value="F:metal ion binding"/>
    <property type="evidence" value="ECO:0007669"/>
    <property type="project" value="UniProtKB-KW"/>
</dbReference>
<feature type="domain" description="tRNA nucleotidyltransferase/poly(A) polymerase RNA and SrmB- binding" evidence="11">
    <location>
        <begin position="169"/>
        <end position="223"/>
    </location>
</feature>
<dbReference type="Pfam" id="PF01966">
    <property type="entry name" value="HD"/>
    <property type="match status" value="1"/>
</dbReference>
<protein>
    <submittedName>
        <fullName evidence="12">Polynucleotide adenylyltransferase/metal dependent phosphohydrolase</fullName>
    </submittedName>
</protein>
<evidence type="ECO:0000256" key="3">
    <source>
        <dbReference type="ARBA" id="ARBA00022694"/>
    </source>
</evidence>
<dbReference type="InterPro" id="IPR006674">
    <property type="entry name" value="HD_domain"/>
</dbReference>
<evidence type="ECO:0000256" key="8">
    <source>
        <dbReference type="RuleBase" id="RU003953"/>
    </source>
</evidence>
<proteinExistence type="inferred from homology"/>